<gene>
    <name evidence="3" type="ORF">KFK09_026840</name>
</gene>
<dbReference type="PROSITE" id="PS00131">
    <property type="entry name" value="CARBOXYPEPT_SER_SER"/>
    <property type="match status" value="1"/>
</dbReference>
<dbReference type="AlphaFoldDB" id="A0A8T3A7Z6"/>
<keyword evidence="2" id="KW-0121">Carboxypeptidase</keyword>
<dbReference type="OrthoDB" id="443318at2759"/>
<dbReference type="GO" id="GO:0004185">
    <property type="term" value="F:serine-type carboxypeptidase activity"/>
    <property type="evidence" value="ECO:0007669"/>
    <property type="project" value="UniProtKB-UniRule"/>
</dbReference>
<dbReference type="InterPro" id="IPR018202">
    <property type="entry name" value="Ser_caboxypep_ser_AS"/>
</dbReference>
<dbReference type="Gene3D" id="3.40.50.1820">
    <property type="entry name" value="alpha/beta hydrolase"/>
    <property type="match status" value="1"/>
</dbReference>
<protein>
    <recommendedName>
        <fullName evidence="2">Carboxypeptidase</fullName>
        <ecNumber evidence="2">3.4.16.-</ecNumber>
    </recommendedName>
</protein>
<dbReference type="Proteomes" id="UP000829196">
    <property type="component" value="Unassembled WGS sequence"/>
</dbReference>
<dbReference type="InterPro" id="IPR001563">
    <property type="entry name" value="Peptidase_S10"/>
</dbReference>
<name>A0A8T3A7Z6_DENNO</name>
<dbReference type="PRINTS" id="PR00724">
    <property type="entry name" value="CRBOXYPTASEC"/>
</dbReference>
<dbReference type="Pfam" id="PF00450">
    <property type="entry name" value="Peptidase_S10"/>
    <property type="match status" value="1"/>
</dbReference>
<reference evidence="3" key="1">
    <citation type="journal article" date="2022" name="Front. Genet.">
        <title>Chromosome-Scale Assembly of the Dendrobium nobile Genome Provides Insights Into the Molecular Mechanism of the Biosynthesis of the Medicinal Active Ingredient of Dendrobium.</title>
        <authorList>
            <person name="Xu Q."/>
            <person name="Niu S.-C."/>
            <person name="Li K.-L."/>
            <person name="Zheng P.-J."/>
            <person name="Zhang X.-J."/>
            <person name="Jia Y."/>
            <person name="Liu Y."/>
            <person name="Niu Y.-X."/>
            <person name="Yu L.-H."/>
            <person name="Chen D.-F."/>
            <person name="Zhang G.-Q."/>
        </authorList>
    </citation>
    <scope>NUCLEOTIDE SEQUENCE</scope>
    <source>
        <tissue evidence="3">Leaf</tissue>
    </source>
</reference>
<comment type="similarity">
    <text evidence="1 2">Belongs to the peptidase S10 family.</text>
</comment>
<dbReference type="Gene3D" id="1.10.287.410">
    <property type="match status" value="1"/>
</dbReference>
<dbReference type="PANTHER" id="PTHR11802">
    <property type="entry name" value="SERINE PROTEASE FAMILY S10 SERINE CARBOXYPEPTIDASE"/>
    <property type="match status" value="1"/>
</dbReference>
<dbReference type="EC" id="3.4.16.-" evidence="2"/>
<dbReference type="PANTHER" id="PTHR11802:SF454">
    <property type="entry name" value="SERINE CARBOXYPEPTIDASE-LIKE 50"/>
    <property type="match status" value="1"/>
</dbReference>
<evidence type="ECO:0000256" key="2">
    <source>
        <dbReference type="RuleBase" id="RU361156"/>
    </source>
</evidence>
<comment type="caution">
    <text evidence="3">The sequence shown here is derived from an EMBL/GenBank/DDBJ whole genome shotgun (WGS) entry which is preliminary data.</text>
</comment>
<dbReference type="GO" id="GO:0006508">
    <property type="term" value="P:proteolysis"/>
    <property type="evidence" value="ECO:0007669"/>
    <property type="project" value="UniProtKB-KW"/>
</dbReference>
<dbReference type="EMBL" id="JAGYWB010000018">
    <property type="protein sequence ID" value="KAI0492567.1"/>
    <property type="molecule type" value="Genomic_DNA"/>
</dbReference>
<evidence type="ECO:0000256" key="1">
    <source>
        <dbReference type="ARBA" id="ARBA00009431"/>
    </source>
</evidence>
<keyword evidence="2" id="KW-0378">Hydrolase</keyword>
<evidence type="ECO:0000313" key="3">
    <source>
        <dbReference type="EMBL" id="KAI0492567.1"/>
    </source>
</evidence>
<keyword evidence="4" id="KW-1185">Reference proteome</keyword>
<proteinExistence type="inferred from homology"/>
<organism evidence="3 4">
    <name type="scientific">Dendrobium nobile</name>
    <name type="common">Orchid</name>
    <dbReference type="NCBI Taxonomy" id="94219"/>
    <lineage>
        <taxon>Eukaryota</taxon>
        <taxon>Viridiplantae</taxon>
        <taxon>Streptophyta</taxon>
        <taxon>Embryophyta</taxon>
        <taxon>Tracheophyta</taxon>
        <taxon>Spermatophyta</taxon>
        <taxon>Magnoliopsida</taxon>
        <taxon>Liliopsida</taxon>
        <taxon>Asparagales</taxon>
        <taxon>Orchidaceae</taxon>
        <taxon>Epidendroideae</taxon>
        <taxon>Malaxideae</taxon>
        <taxon>Dendrobiinae</taxon>
        <taxon>Dendrobium</taxon>
    </lineage>
</organism>
<keyword evidence="2" id="KW-0645">Protease</keyword>
<accession>A0A8T3A7Z6</accession>
<dbReference type="SUPFAM" id="SSF53474">
    <property type="entry name" value="alpha/beta-Hydrolases"/>
    <property type="match status" value="1"/>
</dbReference>
<dbReference type="InterPro" id="IPR029058">
    <property type="entry name" value="AB_hydrolase_fold"/>
</dbReference>
<dbReference type="SMR" id="A0A8T3A7Z6"/>
<evidence type="ECO:0000313" key="4">
    <source>
        <dbReference type="Proteomes" id="UP000829196"/>
    </source>
</evidence>
<sequence>MIASLFEFGPYLLSSNLRLLPNPFTWNRRFGLLFIDNPIGTGFRHLSSTIPRDRISIASHLYFSLQSLLSSYPPSFRSRPLFLSGESYGGKFVASAAYHILHQNPIFPPSLRINLAGISIGNGMTHPAAQVRVNAATACLRIFR</sequence>